<protein>
    <submittedName>
        <fullName evidence="2">Uncharacterized protein</fullName>
    </submittedName>
</protein>
<evidence type="ECO:0000313" key="2">
    <source>
        <dbReference type="EMBL" id="KZV48376.1"/>
    </source>
</evidence>
<feature type="compositionally biased region" description="Polar residues" evidence="1">
    <location>
        <begin position="49"/>
        <end position="60"/>
    </location>
</feature>
<gene>
    <name evidence="2" type="ORF">F511_37787</name>
</gene>
<feature type="region of interest" description="Disordered" evidence="1">
    <location>
        <begin position="32"/>
        <end position="60"/>
    </location>
</feature>
<keyword evidence="3" id="KW-1185">Reference proteome</keyword>
<dbReference type="EMBL" id="KQ993883">
    <property type="protein sequence ID" value="KZV48376.1"/>
    <property type="molecule type" value="Genomic_DNA"/>
</dbReference>
<proteinExistence type="predicted"/>
<sequence>MAMRESTDLNKLELHDLFANIKAYEFELETRAEAAPSTSQPTKALAATATEQCSPTTSKTALHEKTFRESLIVENASTVAPAGFVGGNALLLVAAVESFVYSETWSSMWITSSHT</sequence>
<evidence type="ECO:0000256" key="1">
    <source>
        <dbReference type="SAM" id="MobiDB-lite"/>
    </source>
</evidence>
<reference evidence="2 3" key="1">
    <citation type="journal article" date="2015" name="Proc. Natl. Acad. Sci. U.S.A.">
        <title>The resurrection genome of Boea hygrometrica: A blueprint for survival of dehydration.</title>
        <authorList>
            <person name="Xiao L."/>
            <person name="Yang G."/>
            <person name="Zhang L."/>
            <person name="Yang X."/>
            <person name="Zhao S."/>
            <person name="Ji Z."/>
            <person name="Zhou Q."/>
            <person name="Hu M."/>
            <person name="Wang Y."/>
            <person name="Chen M."/>
            <person name="Xu Y."/>
            <person name="Jin H."/>
            <person name="Xiao X."/>
            <person name="Hu G."/>
            <person name="Bao F."/>
            <person name="Hu Y."/>
            <person name="Wan P."/>
            <person name="Li L."/>
            <person name="Deng X."/>
            <person name="Kuang T."/>
            <person name="Xiang C."/>
            <person name="Zhu J.K."/>
            <person name="Oliver M.J."/>
            <person name="He Y."/>
        </authorList>
    </citation>
    <scope>NUCLEOTIDE SEQUENCE [LARGE SCALE GENOMIC DNA]</scope>
    <source>
        <strain evidence="3">cv. XS01</strain>
    </source>
</reference>
<dbReference type="Proteomes" id="UP000250235">
    <property type="component" value="Unassembled WGS sequence"/>
</dbReference>
<accession>A0A2Z7CU77</accession>
<dbReference type="AlphaFoldDB" id="A0A2Z7CU77"/>
<evidence type="ECO:0000313" key="3">
    <source>
        <dbReference type="Proteomes" id="UP000250235"/>
    </source>
</evidence>
<name>A0A2Z7CU77_9LAMI</name>
<organism evidence="2 3">
    <name type="scientific">Dorcoceras hygrometricum</name>
    <dbReference type="NCBI Taxonomy" id="472368"/>
    <lineage>
        <taxon>Eukaryota</taxon>
        <taxon>Viridiplantae</taxon>
        <taxon>Streptophyta</taxon>
        <taxon>Embryophyta</taxon>
        <taxon>Tracheophyta</taxon>
        <taxon>Spermatophyta</taxon>
        <taxon>Magnoliopsida</taxon>
        <taxon>eudicotyledons</taxon>
        <taxon>Gunneridae</taxon>
        <taxon>Pentapetalae</taxon>
        <taxon>asterids</taxon>
        <taxon>lamiids</taxon>
        <taxon>Lamiales</taxon>
        <taxon>Gesneriaceae</taxon>
        <taxon>Didymocarpoideae</taxon>
        <taxon>Trichosporeae</taxon>
        <taxon>Loxocarpinae</taxon>
        <taxon>Dorcoceras</taxon>
    </lineage>
</organism>
<dbReference type="OrthoDB" id="913420at2759"/>